<sequence length="232" mass="25663">MAQNLATRKPAVPGKPKNTKVAESTAVKGKVPSNQSAQRQLGFRKQTQDTPTKTKPQDAKGQDVRIPSQGTRTPARWNIPVADVTTAGYNSYQRLMDPPVKSPRIAIPVATAQHVPLKKSKGSKEVRAKPKSKSPSPEKSNRNKSFFDRYLKFAYDLSTPEGVRQLEAHFFPTDVLADQPSSSKDATTTTTTPNNVVVSKQMISTNDPRSGKEEPNKRDNSIETILERSKFY</sequence>
<name>A0AAU9FJZ2_DROMD</name>
<proteinExistence type="predicted"/>
<feature type="compositionally biased region" description="Basic and acidic residues" evidence="1">
    <location>
        <begin position="209"/>
        <end position="232"/>
    </location>
</feature>
<feature type="region of interest" description="Disordered" evidence="1">
    <location>
        <begin position="1"/>
        <end position="79"/>
    </location>
</feature>
<feature type="region of interest" description="Disordered" evidence="1">
    <location>
        <begin position="111"/>
        <end position="143"/>
    </location>
</feature>
<protein>
    <submittedName>
        <fullName evidence="2">Uncharacterized protein</fullName>
    </submittedName>
</protein>
<feature type="compositionally biased region" description="Polar residues" evidence="1">
    <location>
        <begin position="193"/>
        <end position="208"/>
    </location>
</feature>
<evidence type="ECO:0000313" key="3">
    <source>
        <dbReference type="Proteomes" id="UP001500889"/>
    </source>
</evidence>
<dbReference type="EMBL" id="AP029264">
    <property type="protein sequence ID" value="BFF95881.1"/>
    <property type="molecule type" value="Genomic_DNA"/>
</dbReference>
<evidence type="ECO:0000256" key="1">
    <source>
        <dbReference type="SAM" id="MobiDB-lite"/>
    </source>
</evidence>
<keyword evidence="3" id="KW-1185">Reference proteome</keyword>
<reference evidence="2 3" key="1">
    <citation type="submission" date="2024-02" db="EMBL/GenBank/DDBJ databases">
        <title>A chromosome-level genome assembly of Drosophila madeirensis, a fruit fly species endemic to Madeira island.</title>
        <authorList>
            <person name="Tomihara K."/>
            <person name="Llopart A."/>
            <person name="Yamamoto D."/>
        </authorList>
    </citation>
    <scope>NUCLEOTIDE SEQUENCE [LARGE SCALE GENOMIC DNA]</scope>
    <source>
        <strain evidence="2 3">RF1</strain>
    </source>
</reference>
<accession>A0AAU9FJZ2</accession>
<feature type="region of interest" description="Disordered" evidence="1">
    <location>
        <begin position="176"/>
        <end position="232"/>
    </location>
</feature>
<gene>
    <name evidence="2" type="ORF">DMAD_13189</name>
</gene>
<evidence type="ECO:0000313" key="2">
    <source>
        <dbReference type="EMBL" id="BFF95881.1"/>
    </source>
</evidence>
<organism evidence="2 3">
    <name type="scientific">Drosophila madeirensis</name>
    <name type="common">Fruit fly</name>
    <dbReference type="NCBI Taxonomy" id="30013"/>
    <lineage>
        <taxon>Eukaryota</taxon>
        <taxon>Metazoa</taxon>
        <taxon>Ecdysozoa</taxon>
        <taxon>Arthropoda</taxon>
        <taxon>Hexapoda</taxon>
        <taxon>Insecta</taxon>
        <taxon>Pterygota</taxon>
        <taxon>Neoptera</taxon>
        <taxon>Endopterygota</taxon>
        <taxon>Diptera</taxon>
        <taxon>Brachycera</taxon>
        <taxon>Muscomorpha</taxon>
        <taxon>Ephydroidea</taxon>
        <taxon>Drosophilidae</taxon>
        <taxon>Drosophila</taxon>
        <taxon>Sophophora</taxon>
    </lineage>
</organism>
<dbReference type="Proteomes" id="UP001500889">
    <property type="component" value="Chromosome U"/>
</dbReference>
<dbReference type="AlphaFoldDB" id="A0AAU9FJZ2"/>